<dbReference type="Proteomes" id="UP000680750">
    <property type="component" value="Chromosome"/>
</dbReference>
<dbReference type="InterPro" id="IPR037523">
    <property type="entry name" value="VOC_core"/>
</dbReference>
<evidence type="ECO:0000313" key="3">
    <source>
        <dbReference type="EMBL" id="BCJ26345.1"/>
    </source>
</evidence>
<dbReference type="InterPro" id="IPR004360">
    <property type="entry name" value="Glyas_Fos-R_dOase_dom"/>
</dbReference>
<dbReference type="InterPro" id="IPR051785">
    <property type="entry name" value="MMCE/EMCE_epimerase"/>
</dbReference>
<dbReference type="RefSeq" id="WP_030448872.1">
    <property type="nucleotide sequence ID" value="NZ_AP023354.1"/>
</dbReference>
<feature type="domain" description="VOC" evidence="2">
    <location>
        <begin position="2"/>
        <end position="127"/>
    </location>
</feature>
<keyword evidence="4" id="KW-1185">Reference proteome</keyword>
<name>A0A810KUK2_9ACTN</name>
<dbReference type="EMBL" id="AP023354">
    <property type="protein sequence ID" value="BCJ26345.1"/>
    <property type="molecule type" value="Genomic_DNA"/>
</dbReference>
<dbReference type="SUPFAM" id="SSF54593">
    <property type="entry name" value="Glyoxalase/Bleomycin resistance protein/Dihydroxybiphenyl dioxygenase"/>
    <property type="match status" value="1"/>
</dbReference>
<keyword evidence="1" id="KW-0479">Metal-binding</keyword>
<sequence length="139" mass="14686">MAVATVRYLVDDVDAAIAFYCGHLGFHEVMHPAPPFAMLTRGDLRFLLVAPIATDQAGGGSRPMADGTVQAPGGWNRIVLEVDDLDAEVTRLRTAGVPFRADPVTGIGGRQALVQDPAGNLVELFQPIIPEAHESAAGQ</sequence>
<proteinExistence type="predicted"/>
<evidence type="ECO:0000256" key="1">
    <source>
        <dbReference type="ARBA" id="ARBA00022723"/>
    </source>
</evidence>
<dbReference type="AlphaFoldDB" id="A0A810KUK2"/>
<dbReference type="GO" id="GO:0046872">
    <property type="term" value="F:metal ion binding"/>
    <property type="evidence" value="ECO:0007669"/>
    <property type="project" value="UniProtKB-KW"/>
</dbReference>
<evidence type="ECO:0000259" key="2">
    <source>
        <dbReference type="PROSITE" id="PS51819"/>
    </source>
</evidence>
<dbReference type="GO" id="GO:0004493">
    <property type="term" value="F:methylmalonyl-CoA epimerase activity"/>
    <property type="evidence" value="ECO:0007669"/>
    <property type="project" value="TreeGrafter"/>
</dbReference>
<dbReference type="PANTHER" id="PTHR43048:SF4">
    <property type="entry name" value="RING-CLEAVING DIOXYGENASE-RELATED"/>
    <property type="match status" value="1"/>
</dbReference>
<dbReference type="Pfam" id="PF00903">
    <property type="entry name" value="Glyoxalase"/>
    <property type="match status" value="1"/>
</dbReference>
<dbReference type="GO" id="GO:0046491">
    <property type="term" value="P:L-methylmalonyl-CoA metabolic process"/>
    <property type="evidence" value="ECO:0007669"/>
    <property type="project" value="TreeGrafter"/>
</dbReference>
<organism evidence="3 4">
    <name type="scientific">Actinocatenispora sera</name>
    <dbReference type="NCBI Taxonomy" id="390989"/>
    <lineage>
        <taxon>Bacteria</taxon>
        <taxon>Bacillati</taxon>
        <taxon>Actinomycetota</taxon>
        <taxon>Actinomycetes</taxon>
        <taxon>Micromonosporales</taxon>
        <taxon>Micromonosporaceae</taxon>
        <taxon>Actinocatenispora</taxon>
    </lineage>
</organism>
<dbReference type="PANTHER" id="PTHR43048">
    <property type="entry name" value="METHYLMALONYL-COA EPIMERASE"/>
    <property type="match status" value="1"/>
</dbReference>
<gene>
    <name evidence="3" type="ORF">Asera_04530</name>
</gene>
<evidence type="ECO:0000313" key="4">
    <source>
        <dbReference type="Proteomes" id="UP000680750"/>
    </source>
</evidence>
<dbReference type="OrthoDB" id="9798201at2"/>
<dbReference type="InterPro" id="IPR029068">
    <property type="entry name" value="Glyas_Bleomycin-R_OHBP_Dase"/>
</dbReference>
<reference evidence="3" key="1">
    <citation type="submission" date="2020-08" db="EMBL/GenBank/DDBJ databases">
        <title>Whole genome shotgun sequence of Actinocatenispora sera NBRC 101916.</title>
        <authorList>
            <person name="Komaki H."/>
            <person name="Tamura T."/>
        </authorList>
    </citation>
    <scope>NUCLEOTIDE SEQUENCE</scope>
    <source>
        <strain evidence="3">NBRC 101916</strain>
    </source>
</reference>
<dbReference type="Gene3D" id="3.10.180.10">
    <property type="entry name" value="2,3-Dihydroxybiphenyl 1,2-Dioxygenase, domain 1"/>
    <property type="match status" value="1"/>
</dbReference>
<protein>
    <submittedName>
        <fullName evidence="3">Glyoxalase</fullName>
    </submittedName>
</protein>
<dbReference type="KEGG" id="aser:Asera_04530"/>
<dbReference type="PROSITE" id="PS51819">
    <property type="entry name" value="VOC"/>
    <property type="match status" value="1"/>
</dbReference>
<accession>A0A810KUK2</accession>